<evidence type="ECO:0000256" key="1">
    <source>
        <dbReference type="SAM" id="MobiDB-lite"/>
    </source>
</evidence>
<gene>
    <name evidence="2 4" type="ORF">BDZ99DRAFT_479082</name>
</gene>
<feature type="region of interest" description="Disordered" evidence="1">
    <location>
        <begin position="55"/>
        <end position="112"/>
    </location>
</feature>
<reference evidence="4" key="3">
    <citation type="submission" date="2025-04" db="UniProtKB">
        <authorList>
            <consortium name="RefSeq"/>
        </authorList>
    </citation>
    <scope>IDENTIFICATION</scope>
    <source>
        <strain evidence="4">CBS 304.34</strain>
    </source>
</reference>
<evidence type="ECO:0000313" key="2">
    <source>
        <dbReference type="EMBL" id="KAF2806668.1"/>
    </source>
</evidence>
<organism evidence="2">
    <name type="scientific">Mytilinidion resinicola</name>
    <dbReference type="NCBI Taxonomy" id="574789"/>
    <lineage>
        <taxon>Eukaryota</taxon>
        <taxon>Fungi</taxon>
        <taxon>Dikarya</taxon>
        <taxon>Ascomycota</taxon>
        <taxon>Pezizomycotina</taxon>
        <taxon>Dothideomycetes</taxon>
        <taxon>Pleosporomycetidae</taxon>
        <taxon>Mytilinidiales</taxon>
        <taxon>Mytilinidiaceae</taxon>
        <taxon>Mytilinidion</taxon>
    </lineage>
</organism>
<keyword evidence="3" id="KW-1185">Reference proteome</keyword>
<evidence type="ECO:0000313" key="3">
    <source>
        <dbReference type="Proteomes" id="UP000504636"/>
    </source>
</evidence>
<dbReference type="AlphaFoldDB" id="A0A6A6YDN6"/>
<protein>
    <submittedName>
        <fullName evidence="2 4">Uncharacterized protein</fullName>
    </submittedName>
</protein>
<sequence>MSVVIGGTIYACGYPSLRSGSQREPARPVAGEDIAFGIGALPAPWFAAEIKHRPGRVSGSATPVPERSAGPGAGSMACSLAPFHQVGDVESVKNGPREEPARARQTRMLPPARIRNQAAALARLHRAVVPPGSA</sequence>
<dbReference type="EMBL" id="MU003706">
    <property type="protein sequence ID" value="KAF2806668.1"/>
    <property type="molecule type" value="Genomic_DNA"/>
</dbReference>
<evidence type="ECO:0000313" key="4">
    <source>
        <dbReference type="RefSeq" id="XP_033573632.1"/>
    </source>
</evidence>
<dbReference type="RefSeq" id="XP_033573632.1">
    <property type="nucleotide sequence ID" value="XM_033722212.1"/>
</dbReference>
<accession>A0A6A6YDN6</accession>
<reference evidence="2 4" key="1">
    <citation type="journal article" date="2020" name="Stud. Mycol.">
        <title>101 Dothideomycetes genomes: a test case for predicting lifestyles and emergence of pathogens.</title>
        <authorList>
            <person name="Haridas S."/>
            <person name="Albert R."/>
            <person name="Binder M."/>
            <person name="Bloem J."/>
            <person name="Labutti K."/>
            <person name="Salamov A."/>
            <person name="Andreopoulos B."/>
            <person name="Baker S."/>
            <person name="Barry K."/>
            <person name="Bills G."/>
            <person name="Bluhm B."/>
            <person name="Cannon C."/>
            <person name="Castanera R."/>
            <person name="Culley D."/>
            <person name="Daum C."/>
            <person name="Ezra D."/>
            <person name="Gonzalez J."/>
            <person name="Henrissat B."/>
            <person name="Kuo A."/>
            <person name="Liang C."/>
            <person name="Lipzen A."/>
            <person name="Lutzoni F."/>
            <person name="Magnuson J."/>
            <person name="Mondo S."/>
            <person name="Nolan M."/>
            <person name="Ohm R."/>
            <person name="Pangilinan J."/>
            <person name="Park H.-J."/>
            <person name="Ramirez L."/>
            <person name="Alfaro M."/>
            <person name="Sun H."/>
            <person name="Tritt A."/>
            <person name="Yoshinaga Y."/>
            <person name="Zwiers L.-H."/>
            <person name="Turgeon B."/>
            <person name="Goodwin S."/>
            <person name="Spatafora J."/>
            <person name="Crous P."/>
            <person name="Grigoriev I."/>
        </authorList>
    </citation>
    <scope>NUCLEOTIDE SEQUENCE</scope>
    <source>
        <strain evidence="2 4">CBS 304.34</strain>
    </source>
</reference>
<reference evidence="4" key="2">
    <citation type="submission" date="2020-04" db="EMBL/GenBank/DDBJ databases">
        <authorList>
            <consortium name="NCBI Genome Project"/>
        </authorList>
    </citation>
    <scope>NUCLEOTIDE SEQUENCE</scope>
    <source>
        <strain evidence="4">CBS 304.34</strain>
    </source>
</reference>
<proteinExistence type="predicted"/>
<name>A0A6A6YDN6_9PEZI</name>
<dbReference type="Proteomes" id="UP000504636">
    <property type="component" value="Unplaced"/>
</dbReference>
<dbReference type="GeneID" id="54463105"/>